<proteinExistence type="inferred from homology"/>
<keyword evidence="2" id="KW-0732">Signal</keyword>
<dbReference type="SUPFAM" id="SSF52743">
    <property type="entry name" value="Subtilisin-like"/>
    <property type="match status" value="1"/>
</dbReference>
<dbReference type="AlphaFoldDB" id="A0AAV3RFW7"/>
<evidence type="ECO:0000313" key="5">
    <source>
        <dbReference type="EMBL" id="GAA0173912.1"/>
    </source>
</evidence>
<dbReference type="InterPro" id="IPR036852">
    <property type="entry name" value="Peptidase_S8/S53_dom_sf"/>
</dbReference>
<dbReference type="InterPro" id="IPR045051">
    <property type="entry name" value="SBT"/>
</dbReference>
<dbReference type="GO" id="GO:0006508">
    <property type="term" value="P:proteolysis"/>
    <property type="evidence" value="ECO:0007669"/>
    <property type="project" value="InterPro"/>
</dbReference>
<accession>A0AAV3RFW7</accession>
<dbReference type="PANTHER" id="PTHR10795">
    <property type="entry name" value="PROPROTEIN CONVERTASE SUBTILISIN/KEXIN"/>
    <property type="match status" value="1"/>
</dbReference>
<keyword evidence="6" id="KW-1185">Reference proteome</keyword>
<reference evidence="5 6" key="1">
    <citation type="submission" date="2024-01" db="EMBL/GenBank/DDBJ databases">
        <title>The complete chloroplast genome sequence of Lithospermum erythrorhizon: insights into the phylogenetic relationship among Boraginaceae species and the maternal lineages of purple gromwells.</title>
        <authorList>
            <person name="Okada T."/>
            <person name="Watanabe K."/>
        </authorList>
    </citation>
    <scope>NUCLEOTIDE SEQUENCE [LARGE SCALE GENOMIC DNA]</scope>
</reference>
<organism evidence="5 6">
    <name type="scientific">Lithospermum erythrorhizon</name>
    <name type="common">Purple gromwell</name>
    <name type="synonym">Lithospermum officinale var. erythrorhizon</name>
    <dbReference type="NCBI Taxonomy" id="34254"/>
    <lineage>
        <taxon>Eukaryota</taxon>
        <taxon>Viridiplantae</taxon>
        <taxon>Streptophyta</taxon>
        <taxon>Embryophyta</taxon>
        <taxon>Tracheophyta</taxon>
        <taxon>Spermatophyta</taxon>
        <taxon>Magnoliopsida</taxon>
        <taxon>eudicotyledons</taxon>
        <taxon>Gunneridae</taxon>
        <taxon>Pentapetalae</taxon>
        <taxon>asterids</taxon>
        <taxon>lamiids</taxon>
        <taxon>Boraginales</taxon>
        <taxon>Boraginaceae</taxon>
        <taxon>Boraginoideae</taxon>
        <taxon>Lithospermeae</taxon>
        <taxon>Lithospermum</taxon>
    </lineage>
</organism>
<feature type="domain" description="Peptidase S8/S53" evidence="4">
    <location>
        <begin position="155"/>
        <end position="197"/>
    </location>
</feature>
<dbReference type="Pfam" id="PF00082">
    <property type="entry name" value="Peptidase_S8"/>
    <property type="match status" value="1"/>
</dbReference>
<dbReference type="PROSITE" id="PS51892">
    <property type="entry name" value="SUBTILASE"/>
    <property type="match status" value="1"/>
</dbReference>
<dbReference type="Proteomes" id="UP001454036">
    <property type="component" value="Unassembled WGS sequence"/>
</dbReference>
<evidence type="ECO:0000256" key="2">
    <source>
        <dbReference type="ARBA" id="ARBA00022729"/>
    </source>
</evidence>
<comment type="caution">
    <text evidence="5">The sequence shown here is derived from an EMBL/GenBank/DDBJ whole genome shotgun (WGS) entry which is preliminary data.</text>
</comment>
<evidence type="ECO:0000256" key="3">
    <source>
        <dbReference type="PROSITE-ProRule" id="PRU01240"/>
    </source>
</evidence>
<evidence type="ECO:0000256" key="1">
    <source>
        <dbReference type="ARBA" id="ARBA00011073"/>
    </source>
</evidence>
<evidence type="ECO:0000259" key="4">
    <source>
        <dbReference type="Pfam" id="PF00082"/>
    </source>
</evidence>
<name>A0AAV3RFW7_LITER</name>
<evidence type="ECO:0000313" key="6">
    <source>
        <dbReference type="Proteomes" id="UP001454036"/>
    </source>
</evidence>
<sequence length="217" mass="23500">MQVYVVNVEKPEDTISSDQLEAYYHSFLPETNAGSPRPVMRHCFHVRCENGIVCNNKLIGAIDRAYSDTPIDQDGHGTHTASIAAGNFVPNANVFGQANGISVGLPPRAHLATFKVCGLKDKNAGFCKAGSLEDRTDVRGPGVNILAVWNETIDNAPDHNVAFIIISGTSMACPHLSGVAALLKNSHPDWSPAAVKEKRLLISFNKSRRSRVDIPEQ</sequence>
<dbReference type="EMBL" id="BAABME010026440">
    <property type="protein sequence ID" value="GAA0173912.1"/>
    <property type="molecule type" value="Genomic_DNA"/>
</dbReference>
<dbReference type="GO" id="GO:0004252">
    <property type="term" value="F:serine-type endopeptidase activity"/>
    <property type="evidence" value="ECO:0007669"/>
    <property type="project" value="InterPro"/>
</dbReference>
<comment type="similarity">
    <text evidence="1 3">Belongs to the peptidase S8 family.</text>
</comment>
<comment type="caution">
    <text evidence="3">Lacks conserved residue(s) required for the propagation of feature annotation.</text>
</comment>
<gene>
    <name evidence="5" type="ORF">LIER_41621</name>
</gene>
<dbReference type="InterPro" id="IPR000209">
    <property type="entry name" value="Peptidase_S8/S53_dom"/>
</dbReference>
<dbReference type="Gene3D" id="3.40.50.200">
    <property type="entry name" value="Peptidase S8/S53 domain"/>
    <property type="match status" value="2"/>
</dbReference>
<protein>
    <recommendedName>
        <fullName evidence="4">Peptidase S8/S53 domain-containing protein</fullName>
    </recommendedName>
</protein>